<dbReference type="Gene3D" id="1.10.579.10">
    <property type="entry name" value="DNA Cyclobutane Dipyrimidine Photolyase, subunit A, domain 3"/>
    <property type="match status" value="1"/>
</dbReference>
<dbReference type="PANTHER" id="PTHR11455:SF9">
    <property type="entry name" value="CRYPTOCHROME CIRCADIAN CLOCK 5 ISOFORM X1"/>
    <property type="match status" value="1"/>
</dbReference>
<evidence type="ECO:0000313" key="7">
    <source>
        <dbReference type="Proteomes" id="UP000257706"/>
    </source>
</evidence>
<feature type="compositionally biased region" description="Pro residues" evidence="4">
    <location>
        <begin position="238"/>
        <end position="251"/>
    </location>
</feature>
<evidence type="ECO:0000256" key="3">
    <source>
        <dbReference type="PIRSR" id="PIRSR602081-1"/>
    </source>
</evidence>
<dbReference type="AlphaFoldDB" id="A0A3B9IGB2"/>
<evidence type="ECO:0000259" key="5">
    <source>
        <dbReference type="Pfam" id="PF03441"/>
    </source>
</evidence>
<dbReference type="InterPro" id="IPR005101">
    <property type="entry name" value="Cryptochr/Photolyase_FAD-bd"/>
</dbReference>
<dbReference type="InterPro" id="IPR002081">
    <property type="entry name" value="Cryptochrome/DNA_photolyase_1"/>
</dbReference>
<dbReference type="Proteomes" id="UP000257706">
    <property type="component" value="Unassembled WGS sequence"/>
</dbReference>
<feature type="region of interest" description="Disordered" evidence="4">
    <location>
        <begin position="222"/>
        <end position="251"/>
    </location>
</feature>
<dbReference type="PANTHER" id="PTHR11455">
    <property type="entry name" value="CRYPTOCHROME"/>
    <property type="match status" value="1"/>
</dbReference>
<dbReference type="GO" id="GO:0003677">
    <property type="term" value="F:DNA binding"/>
    <property type="evidence" value="ECO:0007669"/>
    <property type="project" value="TreeGrafter"/>
</dbReference>
<organism evidence="6 7">
    <name type="scientific">Tistrella mobilis</name>
    <dbReference type="NCBI Taxonomy" id="171437"/>
    <lineage>
        <taxon>Bacteria</taxon>
        <taxon>Pseudomonadati</taxon>
        <taxon>Pseudomonadota</taxon>
        <taxon>Alphaproteobacteria</taxon>
        <taxon>Geminicoccales</taxon>
        <taxon>Geminicoccaceae</taxon>
        <taxon>Tistrella</taxon>
    </lineage>
</organism>
<protein>
    <recommendedName>
        <fullName evidence="5">Cryptochrome/DNA photolyase FAD-binding domain-containing protein</fullName>
    </recommendedName>
</protein>
<evidence type="ECO:0000256" key="4">
    <source>
        <dbReference type="SAM" id="MobiDB-lite"/>
    </source>
</evidence>
<evidence type="ECO:0000313" key="6">
    <source>
        <dbReference type="EMBL" id="HAE46728.1"/>
    </source>
</evidence>
<dbReference type="EMBL" id="DMAI01000076">
    <property type="protein sequence ID" value="HAE46728.1"/>
    <property type="molecule type" value="Genomic_DNA"/>
</dbReference>
<dbReference type="GO" id="GO:0003904">
    <property type="term" value="F:deoxyribodipyrimidine photo-lyase activity"/>
    <property type="evidence" value="ECO:0007669"/>
    <property type="project" value="TreeGrafter"/>
</dbReference>
<gene>
    <name evidence="6" type="ORF">DCK97_04845</name>
</gene>
<dbReference type="Gene3D" id="1.25.40.80">
    <property type="match status" value="1"/>
</dbReference>
<dbReference type="GO" id="GO:0071949">
    <property type="term" value="F:FAD binding"/>
    <property type="evidence" value="ECO:0007669"/>
    <property type="project" value="TreeGrafter"/>
</dbReference>
<sequence length="349" mass="37114">MDLPLLPLFPEASRAAGLQRLDGFLPRAGTAYARDRNHDRGAAVVRGNVSMLSPFLRHRLVSEAEVIAAAVGRHGAAAGKFVEEVGWRSYWKGWLARRPGVWAAWRQGVAQDLAGLVRNPALAAAVEAAEAGRTGIDGFDHWAQELARTGYLHNHARMWFASIWIFTLNLPWRLGADLFMRRLIDADPASNTLSWRQVAGLHSRGKAYAARAANIHGFTDGRFNPAGQLNETPEPLDEAPPPPAGPVPRPYPADPRLPALLVLTEDDGRPETLFDGLEMCGAVALDLTPFRAVAGPVAEPAAAFARDALADAAARLVAAGGPAALPVGAPTAEALAATLIDDARAAGAR</sequence>
<proteinExistence type="predicted"/>
<name>A0A3B9IGB2_9PROT</name>
<keyword evidence="1 3" id="KW-0285">Flavoprotein</keyword>
<comment type="caution">
    <text evidence="6">The sequence shown here is derived from an EMBL/GenBank/DDBJ whole genome shotgun (WGS) entry which is preliminary data.</text>
</comment>
<accession>A0A3B9IGB2</accession>
<evidence type="ECO:0000256" key="2">
    <source>
        <dbReference type="ARBA" id="ARBA00022827"/>
    </source>
</evidence>
<dbReference type="InterPro" id="IPR036134">
    <property type="entry name" value="Crypto/Photolyase_FAD-like_sf"/>
</dbReference>
<evidence type="ECO:0000256" key="1">
    <source>
        <dbReference type="ARBA" id="ARBA00022630"/>
    </source>
</evidence>
<reference evidence="6 7" key="1">
    <citation type="journal article" date="2018" name="Nat. Biotechnol.">
        <title>A standardized bacterial taxonomy based on genome phylogeny substantially revises the tree of life.</title>
        <authorList>
            <person name="Parks D.H."/>
            <person name="Chuvochina M."/>
            <person name="Waite D.W."/>
            <person name="Rinke C."/>
            <person name="Skarshewski A."/>
            <person name="Chaumeil P.A."/>
            <person name="Hugenholtz P."/>
        </authorList>
    </citation>
    <scope>NUCLEOTIDE SEQUENCE [LARGE SCALE GENOMIC DNA]</scope>
    <source>
        <strain evidence="6">UBA8739</strain>
    </source>
</reference>
<dbReference type="GO" id="GO:0009416">
    <property type="term" value="P:response to light stimulus"/>
    <property type="evidence" value="ECO:0007669"/>
    <property type="project" value="TreeGrafter"/>
</dbReference>
<comment type="cofactor">
    <cofactor evidence="3">
        <name>FAD</name>
        <dbReference type="ChEBI" id="CHEBI:57692"/>
    </cofactor>
    <text evidence="3">Binds 1 FAD per subunit.</text>
</comment>
<feature type="binding site" evidence="3">
    <location>
        <position position="81"/>
    </location>
    <ligand>
        <name>FAD</name>
        <dbReference type="ChEBI" id="CHEBI:57692"/>
    </ligand>
</feature>
<dbReference type="SUPFAM" id="SSF48173">
    <property type="entry name" value="Cryptochrome/photolyase FAD-binding domain"/>
    <property type="match status" value="1"/>
</dbReference>
<feature type="domain" description="Cryptochrome/DNA photolyase FAD-binding" evidence="5">
    <location>
        <begin position="81"/>
        <end position="215"/>
    </location>
</feature>
<feature type="binding site" evidence="3">
    <location>
        <begin position="185"/>
        <end position="187"/>
    </location>
    <ligand>
        <name>FAD</name>
        <dbReference type="ChEBI" id="CHEBI:57692"/>
    </ligand>
</feature>
<dbReference type="Pfam" id="PF03441">
    <property type="entry name" value="FAD_binding_7"/>
    <property type="match status" value="1"/>
</dbReference>
<keyword evidence="2 3" id="KW-0274">FAD</keyword>
<feature type="binding site" evidence="3">
    <location>
        <position position="32"/>
    </location>
    <ligand>
        <name>FAD</name>
        <dbReference type="ChEBI" id="CHEBI:57692"/>
    </ligand>
</feature>
<feature type="non-terminal residue" evidence="6">
    <location>
        <position position="349"/>
    </location>
</feature>